<reference evidence="2" key="1">
    <citation type="journal article" date="2015" name="Nat. Genet.">
        <title>The genome and transcriptome of the zoonotic hookworm Ancylostoma ceylanicum identify infection-specific gene families.</title>
        <authorList>
            <person name="Schwarz E.M."/>
            <person name="Hu Y."/>
            <person name="Antoshechkin I."/>
            <person name="Miller M.M."/>
            <person name="Sternberg P.W."/>
            <person name="Aroian R.V."/>
        </authorList>
    </citation>
    <scope>NUCLEOTIDE SEQUENCE</scope>
    <source>
        <strain evidence="2">HY135</strain>
    </source>
</reference>
<evidence type="ECO:0000313" key="2">
    <source>
        <dbReference type="Proteomes" id="UP000024635"/>
    </source>
</evidence>
<evidence type="ECO:0000313" key="1">
    <source>
        <dbReference type="EMBL" id="EYC39066.1"/>
    </source>
</evidence>
<keyword evidence="2" id="KW-1185">Reference proteome</keyword>
<organism evidence="1 2">
    <name type="scientific">Ancylostoma ceylanicum</name>
    <dbReference type="NCBI Taxonomy" id="53326"/>
    <lineage>
        <taxon>Eukaryota</taxon>
        <taxon>Metazoa</taxon>
        <taxon>Ecdysozoa</taxon>
        <taxon>Nematoda</taxon>
        <taxon>Chromadorea</taxon>
        <taxon>Rhabditida</taxon>
        <taxon>Rhabditina</taxon>
        <taxon>Rhabditomorpha</taxon>
        <taxon>Strongyloidea</taxon>
        <taxon>Ancylostomatidae</taxon>
        <taxon>Ancylostomatinae</taxon>
        <taxon>Ancylostoma</taxon>
    </lineage>
</organism>
<proteinExistence type="predicted"/>
<name>A0A016WHK6_9BILA</name>
<dbReference type="EMBL" id="JARK01000278">
    <property type="protein sequence ID" value="EYC39066.1"/>
    <property type="molecule type" value="Genomic_DNA"/>
</dbReference>
<dbReference type="STRING" id="53326.A0A016WHK6"/>
<accession>A0A016WHK6</accession>
<gene>
    <name evidence="1" type="primary">Acey_s0678.g1449</name>
    <name evidence="1" type="ORF">Y032_0678g1449</name>
</gene>
<comment type="caution">
    <text evidence="1">The sequence shown here is derived from an EMBL/GenBank/DDBJ whole genome shotgun (WGS) entry which is preliminary data.</text>
</comment>
<dbReference type="OrthoDB" id="5889053at2759"/>
<sequence>MPRSCKNHEEFTRKKLMATAESGTSIKLTTRSMAEYCHVVPCMKESECENVTPRLGMKAVIEEYCERLFHSSMTTASARMLAQRLEDTLYVTPSEVRQAVQSMPSGKCSGNTNLWRKTCELVHVYYM</sequence>
<dbReference type="AlphaFoldDB" id="A0A016WHK6"/>
<protein>
    <submittedName>
        <fullName evidence="1">Uncharacterized protein</fullName>
    </submittedName>
</protein>
<dbReference type="Proteomes" id="UP000024635">
    <property type="component" value="Unassembled WGS sequence"/>
</dbReference>